<dbReference type="Pfam" id="PF03328">
    <property type="entry name" value="HpcH_HpaI"/>
    <property type="match status" value="1"/>
</dbReference>
<comment type="similarity">
    <text evidence="1">Belongs to the HpcH/HpaI aldolase family.</text>
</comment>
<evidence type="ECO:0000313" key="5">
    <source>
        <dbReference type="EMBL" id="SFS36540.1"/>
    </source>
</evidence>
<reference evidence="6" key="1">
    <citation type="submission" date="2016-10" db="EMBL/GenBank/DDBJ databases">
        <authorList>
            <person name="Varghese N."/>
            <person name="Submissions S."/>
        </authorList>
    </citation>
    <scope>NUCLEOTIDE SEQUENCE [LARGE SCALE GENOMIC DNA]</scope>
    <source>
        <strain evidence="6">DSM 26894</strain>
    </source>
</reference>
<dbReference type="InterPro" id="IPR015813">
    <property type="entry name" value="Pyrv/PenolPyrv_kinase-like_dom"/>
</dbReference>
<evidence type="ECO:0000256" key="2">
    <source>
        <dbReference type="ARBA" id="ARBA00022723"/>
    </source>
</evidence>
<dbReference type="EMBL" id="FOZW01000001">
    <property type="protein sequence ID" value="SFS36540.1"/>
    <property type="molecule type" value="Genomic_DNA"/>
</dbReference>
<organism evidence="5 6">
    <name type="scientific">Alloyangia pacifica</name>
    <dbReference type="NCBI Taxonomy" id="311180"/>
    <lineage>
        <taxon>Bacteria</taxon>
        <taxon>Pseudomonadati</taxon>
        <taxon>Pseudomonadota</taxon>
        <taxon>Alphaproteobacteria</taxon>
        <taxon>Rhodobacterales</taxon>
        <taxon>Roseobacteraceae</taxon>
        <taxon>Alloyangia</taxon>
    </lineage>
</organism>
<evidence type="ECO:0000313" key="6">
    <source>
        <dbReference type="Proteomes" id="UP000199392"/>
    </source>
</evidence>
<dbReference type="RefSeq" id="WP_092420854.1">
    <property type="nucleotide sequence ID" value="NZ_FNCL01000002.1"/>
</dbReference>
<gene>
    <name evidence="5" type="ORF">SAMN04488050_101380</name>
</gene>
<evidence type="ECO:0000259" key="4">
    <source>
        <dbReference type="Pfam" id="PF03328"/>
    </source>
</evidence>
<dbReference type="PANTHER" id="PTHR30502:SF0">
    <property type="entry name" value="PHOSPHOENOLPYRUVATE CARBOXYLASE FAMILY PROTEIN"/>
    <property type="match status" value="1"/>
</dbReference>
<keyword evidence="6" id="KW-1185">Reference proteome</keyword>
<evidence type="ECO:0000256" key="3">
    <source>
        <dbReference type="ARBA" id="ARBA00023239"/>
    </source>
</evidence>
<keyword evidence="3" id="KW-0456">Lyase</keyword>
<dbReference type="InterPro" id="IPR040442">
    <property type="entry name" value="Pyrv_kinase-like_dom_sf"/>
</dbReference>
<dbReference type="InterPro" id="IPR050251">
    <property type="entry name" value="HpcH-HpaI_aldolase"/>
</dbReference>
<dbReference type="SUPFAM" id="SSF51621">
    <property type="entry name" value="Phosphoenolpyruvate/pyruvate domain"/>
    <property type="match status" value="1"/>
</dbReference>
<dbReference type="Gene3D" id="3.20.20.60">
    <property type="entry name" value="Phosphoenolpyruvate-binding domains"/>
    <property type="match status" value="1"/>
</dbReference>
<dbReference type="STRING" id="311180.SAMN04488050_101380"/>
<proteinExistence type="inferred from homology"/>
<dbReference type="Proteomes" id="UP000199392">
    <property type="component" value="Unassembled WGS sequence"/>
</dbReference>
<dbReference type="GO" id="GO:0016832">
    <property type="term" value="F:aldehyde-lyase activity"/>
    <property type="evidence" value="ECO:0007669"/>
    <property type="project" value="TreeGrafter"/>
</dbReference>
<accession>A0A1I6P8S8</accession>
<name>A0A1I6P8S8_9RHOB</name>
<evidence type="ECO:0000256" key="1">
    <source>
        <dbReference type="ARBA" id="ARBA00005568"/>
    </source>
</evidence>
<dbReference type="OrthoDB" id="9802624at2"/>
<dbReference type="InterPro" id="IPR005000">
    <property type="entry name" value="Aldolase/citrate-lyase_domain"/>
</dbReference>
<protein>
    <submittedName>
        <fullName evidence="5">4-hydroxy-2-oxoheptanedioate aldolase</fullName>
    </submittedName>
</protein>
<dbReference type="GO" id="GO:0005737">
    <property type="term" value="C:cytoplasm"/>
    <property type="evidence" value="ECO:0007669"/>
    <property type="project" value="TreeGrafter"/>
</dbReference>
<feature type="domain" description="HpcH/HpaI aldolase/citrate lyase" evidence="4">
    <location>
        <begin position="21"/>
        <end position="234"/>
    </location>
</feature>
<dbReference type="AlphaFoldDB" id="A0A1I6P8S8"/>
<sequence length="272" mass="28401">MTGRNKLKARLRAGETVAAAWFELGSPEVAELLVYSGWDVLVIDCEHGAAGLEAGLNLLRAVEGAGGEAVIRVPDASEATLKRALDRGARSIMVPMVHTAAQAREIASYCLYAPRGRRGYAAPIVRATNWGTMPDYGATAHEELLLMAQVEHVDTVDEVAEIAAVEGIDMAFVGPNDFAASMGLLEQTEHPQVRAKIGEAEKAALEGGLLLGTITGVAGPGRGYAELREAGYRFIVGPNDVHLLGGAARAAKAQAAEALGEAAAEAAPTTSY</sequence>
<dbReference type="PANTHER" id="PTHR30502">
    <property type="entry name" value="2-KETO-3-DEOXY-L-RHAMNONATE ALDOLASE"/>
    <property type="match status" value="1"/>
</dbReference>
<keyword evidence="2" id="KW-0479">Metal-binding</keyword>
<dbReference type="GO" id="GO:0046872">
    <property type="term" value="F:metal ion binding"/>
    <property type="evidence" value="ECO:0007669"/>
    <property type="project" value="UniProtKB-KW"/>
</dbReference>